<dbReference type="EMBL" id="CAKLBY020000310">
    <property type="protein sequence ID" value="CAK7944794.1"/>
    <property type="molecule type" value="Genomic_DNA"/>
</dbReference>
<dbReference type="InterPro" id="IPR032710">
    <property type="entry name" value="NTF2-like_dom_sf"/>
</dbReference>
<dbReference type="InterPro" id="IPR008271">
    <property type="entry name" value="Ser/Thr_kinase_AS"/>
</dbReference>
<evidence type="ECO:0008006" key="11">
    <source>
        <dbReference type="Google" id="ProtNLM"/>
    </source>
</evidence>
<feature type="region of interest" description="Disordered" evidence="6">
    <location>
        <begin position="370"/>
        <end position="407"/>
    </location>
</feature>
<evidence type="ECO:0000256" key="2">
    <source>
        <dbReference type="ARBA" id="ARBA00022679"/>
    </source>
</evidence>
<evidence type="ECO:0000256" key="6">
    <source>
        <dbReference type="SAM" id="MobiDB-lite"/>
    </source>
</evidence>
<evidence type="ECO:0000259" key="8">
    <source>
        <dbReference type="PROSITE" id="PS50020"/>
    </source>
</evidence>
<dbReference type="FunFam" id="1.10.510.10:FF:000439">
    <property type="entry name" value="Mitogen-activated protein kinase"/>
    <property type="match status" value="1"/>
</dbReference>
<evidence type="ECO:0000259" key="7">
    <source>
        <dbReference type="PROSITE" id="PS50011"/>
    </source>
</evidence>
<dbReference type="SUPFAM" id="SSF49562">
    <property type="entry name" value="C2 domain (Calcium/lipid-binding domain, CaLB)"/>
    <property type="match status" value="1"/>
</dbReference>
<keyword evidence="4" id="KW-0418">Kinase</keyword>
<dbReference type="SUPFAM" id="SSF56112">
    <property type="entry name" value="Protein kinase-like (PK-like)"/>
    <property type="match status" value="1"/>
</dbReference>
<evidence type="ECO:0000313" key="10">
    <source>
        <dbReference type="Proteomes" id="UP001162060"/>
    </source>
</evidence>
<dbReference type="PROSITE" id="PS50020">
    <property type="entry name" value="WW_DOMAIN_2"/>
    <property type="match status" value="1"/>
</dbReference>
<sequence length="1403" mass="154905">MDTSAMSPTEGELDGYDDTAPYKEPASLLSSTSTSPADPDLGATGPLSAVDSLPSCTKLKRLKRKERLRTQSESAAWTRASLRMRPSPAVDDVDAAATPAAVATADGAPCLATPGRPDEPRYDHIVRTSESCLSHFALDMIDGLDVATVTGGKDVTYRRRSHDSVSMATTVVLASREGVINMWRQQGQISERASEILEDAKLSLHGKEKNLYNASLRRLSEAHDPRLNTLGKRMSSVTAVGSKTAPLAATSNVCSVEQCAEDGSDEAIDKTEVLDMVSTHGDTDSMLPNGDRPTLDLDEEMSVHSPLGVDERDSSFRPQSRTLYHEAVKWEGVLTRRSEWLRRLERHYYVLEGKFLRRFASKEAYLSSRDEPLVPHHIQPPSDPGKPAPGSPAASTIRRNSSSPASSGVSHLYVLAGVKDSSSRANGFTFITEDKKTLQVTAPTAVEKIIWMRLGLEAIVALPTLPVAPLDMEEFYAMLVVLYTAHSGNWRTEGDMAVTLPPPSEQVFTRFFRLLDKDVIFCSNYPPSVPFHGSFRGHAGVVTFMHDFARHTLWTNFKIGGMSIDGSIAVASGKEELENRRDARKFVQNWIHKFTFYSDGRLARFEINGDVVAASAVFKVPGAATTLKLPQEYNEVDAEHGLDGVLLVRVMQGHGLKAGISVKKIVKEPSITVRLQYREQPEPKSMSSASTSSSSTSALVGSSTLIGGITMPNLSRKFSFMTSVASSAASAASSAVGVGHMTTSTFNSSTPVVDLLSTGTPRNTGDESYLPTHPVWNLVLELPFSDVIGTCSLVVDVKDHSKNGVESQLGFATLNVAKYLMAADSSERTKKREEAAMAADSKWYSISNAKGEYCGKVQLGITCRRVKLDESDSVQPRLNKSQSVVIDRKNPPSSYMLQWDATPAAHSLPLLGAAATPALKKGMTLDEIPSGCEHARRHGWANVKLSPENTARTQSAGAIVSGEYSKDDEDDTVNKHFSSGEGNGVALPTATDAVVCKENAGMHTFMVCGAPFTIPRHYQLIKVCGRGAYGIVIAATNLRTGGNVAIKKVIDCIWHPHQLKQILRECRLIRHMAHENILSLLDLIPPPSYTDFRDVYMTVDLMEMDLHRIIYSKEVLRDDHIRYFLYQMLSGLHHMHRAGVLHRDLKPSNLLINSDCQLKICDLGLARSKEADDVGMTEYVVTRWYRAPELLLGSAYGEGVDLWAAGCIFAEMLSRRPLFPGETYVHQLQLIMNVLGVPEEHSFKENPLANKLKGRQLLSRTQAVAGVDTSTMFPNANPEGLDLLWKMLVFDVEKRISVEEALQHPYLAMYYDEERTNVPVEKFESFDLDDLDESDLKELMFKEICHFHPEEMVKRAQQQREYPETVEKLPPGWVKRESRSVPGKYYYSNLKRGISTWIKEEMD</sequence>
<keyword evidence="1" id="KW-0723">Serine/threonine-protein kinase</keyword>
<dbReference type="InterPro" id="IPR035892">
    <property type="entry name" value="C2_domain_sf"/>
</dbReference>
<dbReference type="GO" id="GO:0004674">
    <property type="term" value="F:protein serine/threonine kinase activity"/>
    <property type="evidence" value="ECO:0007669"/>
    <property type="project" value="UniProtKB-KW"/>
</dbReference>
<dbReference type="SUPFAM" id="SSF54427">
    <property type="entry name" value="NTF2-like"/>
    <property type="match status" value="1"/>
</dbReference>
<protein>
    <recommendedName>
        <fullName evidence="11">CMGC/MAPK protein kinase</fullName>
    </recommendedName>
</protein>
<evidence type="ECO:0000256" key="4">
    <source>
        <dbReference type="ARBA" id="ARBA00022777"/>
    </source>
</evidence>
<dbReference type="Proteomes" id="UP001162060">
    <property type="component" value="Unassembled WGS sequence"/>
</dbReference>
<organism evidence="9 10">
    <name type="scientific">Peronospora matthiolae</name>
    <dbReference type="NCBI Taxonomy" id="2874970"/>
    <lineage>
        <taxon>Eukaryota</taxon>
        <taxon>Sar</taxon>
        <taxon>Stramenopiles</taxon>
        <taxon>Oomycota</taxon>
        <taxon>Peronosporomycetes</taxon>
        <taxon>Peronosporales</taxon>
        <taxon>Peronosporaceae</taxon>
        <taxon>Peronospora</taxon>
    </lineage>
</organism>
<feature type="region of interest" description="Disordered" evidence="6">
    <location>
        <begin position="676"/>
        <end position="696"/>
    </location>
</feature>
<evidence type="ECO:0000256" key="1">
    <source>
        <dbReference type="ARBA" id="ARBA00022527"/>
    </source>
</evidence>
<feature type="compositionally biased region" description="Pro residues" evidence="6">
    <location>
        <begin position="381"/>
        <end position="390"/>
    </location>
</feature>
<dbReference type="PROSITE" id="PS00108">
    <property type="entry name" value="PROTEIN_KINASE_ST"/>
    <property type="match status" value="1"/>
</dbReference>
<comment type="caution">
    <text evidence="9">The sequence shown here is derived from an EMBL/GenBank/DDBJ whole genome shotgun (WGS) entry which is preliminary data.</text>
</comment>
<dbReference type="Gene3D" id="3.30.200.20">
    <property type="entry name" value="Phosphorylase Kinase, domain 1"/>
    <property type="match status" value="1"/>
</dbReference>
<dbReference type="InterPro" id="IPR000719">
    <property type="entry name" value="Prot_kinase_dom"/>
</dbReference>
<dbReference type="SUPFAM" id="SSF50729">
    <property type="entry name" value="PH domain-like"/>
    <property type="match status" value="1"/>
</dbReference>
<reference evidence="9" key="1">
    <citation type="submission" date="2024-01" db="EMBL/GenBank/DDBJ databases">
        <authorList>
            <person name="Webb A."/>
        </authorList>
    </citation>
    <scope>NUCLEOTIDE SEQUENCE</scope>
    <source>
        <strain evidence="9">Pm1</strain>
    </source>
</reference>
<dbReference type="SMART" id="SM00220">
    <property type="entry name" value="S_TKc"/>
    <property type="match status" value="1"/>
</dbReference>
<feature type="domain" description="Protein kinase" evidence="7">
    <location>
        <begin position="1018"/>
        <end position="1307"/>
    </location>
</feature>
<dbReference type="PANTHER" id="PTHR24055">
    <property type="entry name" value="MITOGEN-ACTIVATED PROTEIN KINASE"/>
    <property type="match status" value="1"/>
</dbReference>
<feature type="domain" description="WW" evidence="8">
    <location>
        <begin position="1367"/>
        <end position="1402"/>
    </location>
</feature>
<proteinExistence type="predicted"/>
<dbReference type="PROSITE" id="PS50011">
    <property type="entry name" value="PROTEIN_KINASE_DOM"/>
    <property type="match status" value="1"/>
</dbReference>
<feature type="compositionally biased region" description="Low complexity" evidence="6">
    <location>
        <begin position="685"/>
        <end position="696"/>
    </location>
</feature>
<keyword evidence="2" id="KW-0808">Transferase</keyword>
<evidence type="ECO:0000256" key="3">
    <source>
        <dbReference type="ARBA" id="ARBA00022741"/>
    </source>
</evidence>
<dbReference type="InterPro" id="IPR011009">
    <property type="entry name" value="Kinase-like_dom_sf"/>
</dbReference>
<keyword evidence="3" id="KW-0547">Nucleotide-binding</keyword>
<gene>
    <name evidence="9" type="ORF">PM001_LOCUS29944</name>
</gene>
<evidence type="ECO:0000256" key="5">
    <source>
        <dbReference type="ARBA" id="ARBA00022840"/>
    </source>
</evidence>
<dbReference type="Pfam" id="PF00069">
    <property type="entry name" value="Pkinase"/>
    <property type="match status" value="1"/>
</dbReference>
<dbReference type="InterPro" id="IPR001202">
    <property type="entry name" value="WW_dom"/>
</dbReference>
<dbReference type="CDD" id="cd07834">
    <property type="entry name" value="STKc_MAPK"/>
    <property type="match status" value="1"/>
</dbReference>
<dbReference type="Gene3D" id="3.10.450.50">
    <property type="match status" value="1"/>
</dbReference>
<feature type="compositionally biased region" description="Low complexity" evidence="6">
    <location>
        <begin position="25"/>
        <end position="41"/>
    </location>
</feature>
<dbReference type="GO" id="GO:0005524">
    <property type="term" value="F:ATP binding"/>
    <property type="evidence" value="ECO:0007669"/>
    <property type="project" value="UniProtKB-KW"/>
</dbReference>
<dbReference type="FunFam" id="3.30.200.20:FF:000046">
    <property type="entry name" value="Mitogen-activated protein kinase"/>
    <property type="match status" value="1"/>
</dbReference>
<keyword evidence="5" id="KW-0067">ATP-binding</keyword>
<dbReference type="Gene3D" id="1.10.510.10">
    <property type="entry name" value="Transferase(Phosphotransferase) domain 1"/>
    <property type="match status" value="1"/>
</dbReference>
<evidence type="ECO:0000313" key="9">
    <source>
        <dbReference type="EMBL" id="CAK7944794.1"/>
    </source>
</evidence>
<dbReference type="CDD" id="cd00201">
    <property type="entry name" value="WW"/>
    <property type="match status" value="1"/>
</dbReference>
<name>A0AAV1VCX0_9STRA</name>
<feature type="region of interest" description="Disordered" evidence="6">
    <location>
        <begin position="1"/>
        <end position="52"/>
    </location>
</feature>
<feature type="compositionally biased region" description="Polar residues" evidence="6">
    <location>
        <begin position="397"/>
        <end position="407"/>
    </location>
</feature>
<dbReference type="InterPro" id="IPR050117">
    <property type="entry name" value="MAPK"/>
</dbReference>
<accession>A0AAV1VCX0</accession>